<dbReference type="AlphaFoldDB" id="A0A0A9HC54"/>
<evidence type="ECO:0000313" key="1">
    <source>
        <dbReference type="EMBL" id="JAE34750.1"/>
    </source>
</evidence>
<accession>A0A0A9HC54</accession>
<name>A0A0A9HC54_ARUDO</name>
<protein>
    <submittedName>
        <fullName evidence="1">Uncharacterized protein</fullName>
    </submittedName>
</protein>
<proteinExistence type="predicted"/>
<reference evidence="1" key="2">
    <citation type="journal article" date="2015" name="Data Brief">
        <title>Shoot transcriptome of the giant reed, Arundo donax.</title>
        <authorList>
            <person name="Barrero R.A."/>
            <person name="Guerrero F.D."/>
            <person name="Moolhuijzen P."/>
            <person name="Goolsby J.A."/>
            <person name="Tidwell J."/>
            <person name="Bellgard S.E."/>
            <person name="Bellgard M.I."/>
        </authorList>
    </citation>
    <scope>NUCLEOTIDE SEQUENCE</scope>
    <source>
        <tissue evidence="1">Shoot tissue taken approximately 20 cm above the soil surface</tissue>
    </source>
</reference>
<reference evidence="1" key="1">
    <citation type="submission" date="2014-09" db="EMBL/GenBank/DDBJ databases">
        <authorList>
            <person name="Magalhaes I.L.F."/>
            <person name="Oliveira U."/>
            <person name="Santos F.R."/>
            <person name="Vidigal T.H.D.A."/>
            <person name="Brescovit A.D."/>
            <person name="Santos A.J."/>
        </authorList>
    </citation>
    <scope>NUCLEOTIDE SEQUENCE</scope>
    <source>
        <tissue evidence="1">Shoot tissue taken approximately 20 cm above the soil surface</tissue>
    </source>
</reference>
<organism evidence="1">
    <name type="scientific">Arundo donax</name>
    <name type="common">Giant reed</name>
    <name type="synonym">Donax arundinaceus</name>
    <dbReference type="NCBI Taxonomy" id="35708"/>
    <lineage>
        <taxon>Eukaryota</taxon>
        <taxon>Viridiplantae</taxon>
        <taxon>Streptophyta</taxon>
        <taxon>Embryophyta</taxon>
        <taxon>Tracheophyta</taxon>
        <taxon>Spermatophyta</taxon>
        <taxon>Magnoliopsida</taxon>
        <taxon>Liliopsida</taxon>
        <taxon>Poales</taxon>
        <taxon>Poaceae</taxon>
        <taxon>PACMAD clade</taxon>
        <taxon>Arundinoideae</taxon>
        <taxon>Arundineae</taxon>
        <taxon>Arundo</taxon>
    </lineage>
</organism>
<dbReference type="EMBL" id="GBRH01163146">
    <property type="protein sequence ID" value="JAE34750.1"/>
    <property type="molecule type" value="Transcribed_RNA"/>
</dbReference>
<sequence length="151" mass="17750">MAPHGIPAHAWELSSDEQLLPLSRSGCPLMLGLKDNVRGKRRFHFESFWPKFEWFMEVVTASWATRVNATCLLVRLSIKFKHFTKCLQSWSQKKVGHIKLQLQLAREILHRLEIAQDSRVLSKEESWLRHQLKHHCLGRAFLERTIARLRS</sequence>